<dbReference type="InterPro" id="IPR019619">
    <property type="entry name" value="DUF2490"/>
</dbReference>
<name>A0ABU9XS63_9SPHN</name>
<evidence type="ECO:0000256" key="1">
    <source>
        <dbReference type="SAM" id="SignalP"/>
    </source>
</evidence>
<organism evidence="2 3">
    <name type="scientific">Sphingomonas qilianensis</name>
    <dbReference type="NCBI Taxonomy" id="1736690"/>
    <lineage>
        <taxon>Bacteria</taxon>
        <taxon>Pseudomonadati</taxon>
        <taxon>Pseudomonadota</taxon>
        <taxon>Alphaproteobacteria</taxon>
        <taxon>Sphingomonadales</taxon>
        <taxon>Sphingomonadaceae</taxon>
        <taxon>Sphingomonas</taxon>
    </lineage>
</organism>
<protein>
    <submittedName>
        <fullName evidence="2">DUF2490 domain-containing protein</fullName>
    </submittedName>
</protein>
<feature type="chain" id="PRO_5045727737" evidence="1">
    <location>
        <begin position="28"/>
        <end position="235"/>
    </location>
</feature>
<dbReference type="Pfam" id="PF10677">
    <property type="entry name" value="DUF2490"/>
    <property type="match status" value="1"/>
</dbReference>
<keyword evidence="3" id="KW-1185">Reference proteome</keyword>
<keyword evidence="1" id="KW-0732">Signal</keyword>
<reference evidence="2 3" key="1">
    <citation type="submission" date="2024-05" db="EMBL/GenBank/DDBJ databases">
        <authorList>
            <person name="Liu Q."/>
            <person name="Xin Y.-H."/>
        </authorList>
    </citation>
    <scope>NUCLEOTIDE SEQUENCE [LARGE SCALE GENOMIC DNA]</scope>
    <source>
        <strain evidence="2 3">CGMCC 1.15349</strain>
    </source>
</reference>
<feature type="signal peptide" evidence="1">
    <location>
        <begin position="1"/>
        <end position="27"/>
    </location>
</feature>
<gene>
    <name evidence="2" type="ORF">ABC969_09575</name>
</gene>
<accession>A0ABU9XS63</accession>
<evidence type="ECO:0000313" key="2">
    <source>
        <dbReference type="EMBL" id="MEN2786666.1"/>
    </source>
</evidence>
<evidence type="ECO:0000313" key="3">
    <source>
        <dbReference type="Proteomes" id="UP001404104"/>
    </source>
</evidence>
<comment type="caution">
    <text evidence="2">The sequence shown here is derived from an EMBL/GenBank/DDBJ whole genome shotgun (WGS) entry which is preliminary data.</text>
</comment>
<sequence>MGLTRLPARIYSIVAASVTVLAMPAQAQQHDAQLWTQVNVNLPVTKQVKVTLEQIARFSDRQDGLFQTEYGVLLGLRVAEGIELAAGYRRVGAHNGNTGANENRLRQQVVGTFGRVTTRFRLDERFNPRGNEIGVRIRPLLRYNHPLRATGLALFASHESFILPNSTAWGQRSGYERMRNILGITVPLGRVMAADIGYLNQFRPARAAARAQMDHALSLQLTINLRDALSTSVND</sequence>
<dbReference type="RefSeq" id="WP_345864466.1">
    <property type="nucleotide sequence ID" value="NZ_JBDIMF010000003.1"/>
</dbReference>
<dbReference type="EMBL" id="JBDIMF010000003">
    <property type="protein sequence ID" value="MEN2786666.1"/>
    <property type="molecule type" value="Genomic_DNA"/>
</dbReference>
<proteinExistence type="predicted"/>
<dbReference type="Proteomes" id="UP001404104">
    <property type="component" value="Unassembled WGS sequence"/>
</dbReference>